<evidence type="ECO:0000256" key="7">
    <source>
        <dbReference type="ARBA" id="ARBA00022840"/>
    </source>
</evidence>
<keyword evidence="5" id="KW-0677">Repeat</keyword>
<dbReference type="Pfam" id="PF00005">
    <property type="entry name" value="ABC_tran"/>
    <property type="match status" value="2"/>
</dbReference>
<reference evidence="11 12" key="1">
    <citation type="submission" date="2018-03" db="EMBL/GenBank/DDBJ databases">
        <title>Adhaeribacter sp. HMF7605 Genome sequencing and assembly.</title>
        <authorList>
            <person name="Kang H."/>
            <person name="Kang J."/>
            <person name="Cha I."/>
            <person name="Kim H."/>
            <person name="Joh K."/>
        </authorList>
    </citation>
    <scope>NUCLEOTIDE SEQUENCE [LARGE SCALE GENOMIC DNA]</scope>
    <source>
        <strain evidence="11 12">HMF7605</strain>
    </source>
</reference>
<keyword evidence="8" id="KW-1278">Translocase</keyword>
<keyword evidence="4" id="KW-0762">Sugar transport</keyword>
<accession>A0A2T2YNG4</accession>
<evidence type="ECO:0000256" key="5">
    <source>
        <dbReference type="ARBA" id="ARBA00022737"/>
    </source>
</evidence>
<protein>
    <submittedName>
        <fullName evidence="11">Sugar ABC transporter ATP-binding protein</fullName>
    </submittedName>
</protein>
<dbReference type="CDD" id="cd03215">
    <property type="entry name" value="ABC_Carb_Monos_II"/>
    <property type="match status" value="1"/>
</dbReference>
<comment type="subcellular location">
    <subcellularLocation>
        <location evidence="1">Cell membrane</location>
        <topology evidence="1">Peripheral membrane protein</topology>
    </subcellularLocation>
</comment>
<dbReference type="Proteomes" id="UP000240357">
    <property type="component" value="Unassembled WGS sequence"/>
</dbReference>
<feature type="domain" description="ABC transporter" evidence="10">
    <location>
        <begin position="3"/>
        <end position="240"/>
    </location>
</feature>
<dbReference type="CDD" id="cd03216">
    <property type="entry name" value="ABC_Carb_Monos_I"/>
    <property type="match status" value="1"/>
</dbReference>
<evidence type="ECO:0000313" key="12">
    <source>
        <dbReference type="Proteomes" id="UP000240357"/>
    </source>
</evidence>
<evidence type="ECO:0000256" key="3">
    <source>
        <dbReference type="ARBA" id="ARBA00022475"/>
    </source>
</evidence>
<gene>
    <name evidence="11" type="ORF">AHMF7605_27955</name>
</gene>
<evidence type="ECO:0000256" key="1">
    <source>
        <dbReference type="ARBA" id="ARBA00004202"/>
    </source>
</evidence>
<dbReference type="PANTHER" id="PTHR43790">
    <property type="entry name" value="CARBOHYDRATE TRANSPORT ATP-BINDING PROTEIN MG119-RELATED"/>
    <property type="match status" value="1"/>
</dbReference>
<name>A0A2T2YNG4_9BACT</name>
<evidence type="ECO:0000256" key="6">
    <source>
        <dbReference type="ARBA" id="ARBA00022741"/>
    </source>
</evidence>
<evidence type="ECO:0000256" key="2">
    <source>
        <dbReference type="ARBA" id="ARBA00022448"/>
    </source>
</evidence>
<dbReference type="RefSeq" id="WP_106933218.1">
    <property type="nucleotide sequence ID" value="NZ_PYFT01000001.1"/>
</dbReference>
<keyword evidence="3" id="KW-1003">Cell membrane</keyword>
<dbReference type="InterPro" id="IPR003439">
    <property type="entry name" value="ABC_transporter-like_ATP-bd"/>
</dbReference>
<dbReference type="SUPFAM" id="SSF52540">
    <property type="entry name" value="P-loop containing nucleoside triphosphate hydrolases"/>
    <property type="match status" value="2"/>
</dbReference>
<dbReference type="GO" id="GO:0016887">
    <property type="term" value="F:ATP hydrolysis activity"/>
    <property type="evidence" value="ECO:0007669"/>
    <property type="project" value="InterPro"/>
</dbReference>
<dbReference type="SMART" id="SM00382">
    <property type="entry name" value="AAA"/>
    <property type="match status" value="2"/>
</dbReference>
<dbReference type="FunFam" id="3.40.50.300:FF:000127">
    <property type="entry name" value="Ribose import ATP-binding protein RbsA"/>
    <property type="match status" value="1"/>
</dbReference>
<dbReference type="InterPro" id="IPR050107">
    <property type="entry name" value="ABC_carbohydrate_import_ATPase"/>
</dbReference>
<sequence>MELQLKKISKYFPGVKALDDISFELRAGEVHALCGENGAGKSTLLNILTGNLQPDAGTILLNAQPTRITGPAQAAELGIAIVYQQLSLIDPLSVAENIFANRQPRNSWGFIHYSKLFAQTRALLQELHIDYLQPEQLVADLSPGEKQMVEIAKAFAQNPAILLLDEPTASITARETQTLFTLIKQLKKAGKSIIYISHRLPEIFQIADRVTVLKDGRYQGTRPIEEVTPEILIRLMVGRDLVPATETSCATAEELVRVTNLTGAGFKEVSFTLHKGEILGLAGLVGAGRTEIAQTLFGYLSREHGEVYLHGEQIFIHHPADAIAAGMGYVPEERKSQGLFLNRSVTENVIAANLAAAAPVNWYNHKVAGSWAQQYKEKLRIAVPHLDQPVSYLSGGNQQKVVLAKWLLTNPEVLMIDEPTHGIDVGAKAEIYELLRQLAASGKGILLISSELPELLALADRILVIRGGTIQGELIGKKATEEEIMALASW</sequence>
<dbReference type="Gene3D" id="3.40.50.300">
    <property type="entry name" value="P-loop containing nucleotide triphosphate hydrolases"/>
    <property type="match status" value="2"/>
</dbReference>
<keyword evidence="6" id="KW-0547">Nucleotide-binding</keyword>
<keyword evidence="7 11" id="KW-0067">ATP-binding</keyword>
<dbReference type="PROSITE" id="PS50893">
    <property type="entry name" value="ABC_TRANSPORTER_2"/>
    <property type="match status" value="2"/>
</dbReference>
<comment type="caution">
    <text evidence="11">The sequence shown here is derived from an EMBL/GenBank/DDBJ whole genome shotgun (WGS) entry which is preliminary data.</text>
</comment>
<dbReference type="OrthoDB" id="1115710at2"/>
<keyword evidence="9" id="KW-0472">Membrane</keyword>
<organism evidence="11 12">
    <name type="scientific">Adhaeribacter arboris</name>
    <dbReference type="NCBI Taxonomy" id="2072846"/>
    <lineage>
        <taxon>Bacteria</taxon>
        <taxon>Pseudomonadati</taxon>
        <taxon>Bacteroidota</taxon>
        <taxon>Cytophagia</taxon>
        <taxon>Cytophagales</taxon>
        <taxon>Hymenobacteraceae</taxon>
        <taxon>Adhaeribacter</taxon>
    </lineage>
</organism>
<dbReference type="InterPro" id="IPR003593">
    <property type="entry name" value="AAA+_ATPase"/>
</dbReference>
<evidence type="ECO:0000259" key="10">
    <source>
        <dbReference type="PROSITE" id="PS50893"/>
    </source>
</evidence>
<dbReference type="InterPro" id="IPR017871">
    <property type="entry name" value="ABC_transporter-like_CS"/>
</dbReference>
<evidence type="ECO:0000256" key="4">
    <source>
        <dbReference type="ARBA" id="ARBA00022597"/>
    </source>
</evidence>
<dbReference type="GO" id="GO:0005524">
    <property type="term" value="F:ATP binding"/>
    <property type="evidence" value="ECO:0007669"/>
    <property type="project" value="UniProtKB-KW"/>
</dbReference>
<dbReference type="PANTHER" id="PTHR43790:SF9">
    <property type="entry name" value="GALACTOFURANOSE TRANSPORTER ATP-BINDING PROTEIN YTFR"/>
    <property type="match status" value="1"/>
</dbReference>
<keyword evidence="12" id="KW-1185">Reference proteome</keyword>
<keyword evidence="2" id="KW-0813">Transport</keyword>
<evidence type="ECO:0000256" key="9">
    <source>
        <dbReference type="ARBA" id="ARBA00023136"/>
    </source>
</evidence>
<dbReference type="InterPro" id="IPR027417">
    <property type="entry name" value="P-loop_NTPase"/>
</dbReference>
<dbReference type="AlphaFoldDB" id="A0A2T2YNG4"/>
<dbReference type="EMBL" id="PYFT01000001">
    <property type="protein sequence ID" value="PSR57045.1"/>
    <property type="molecule type" value="Genomic_DNA"/>
</dbReference>
<evidence type="ECO:0000256" key="8">
    <source>
        <dbReference type="ARBA" id="ARBA00022967"/>
    </source>
</evidence>
<dbReference type="GO" id="GO:0005886">
    <property type="term" value="C:plasma membrane"/>
    <property type="evidence" value="ECO:0007669"/>
    <property type="project" value="UniProtKB-SubCell"/>
</dbReference>
<dbReference type="PROSITE" id="PS00211">
    <property type="entry name" value="ABC_TRANSPORTER_1"/>
    <property type="match status" value="2"/>
</dbReference>
<evidence type="ECO:0000313" key="11">
    <source>
        <dbReference type="EMBL" id="PSR57045.1"/>
    </source>
</evidence>
<feature type="domain" description="ABC transporter" evidence="10">
    <location>
        <begin position="250"/>
        <end position="487"/>
    </location>
</feature>
<proteinExistence type="predicted"/>